<dbReference type="STRING" id="1817824.A2751_03060"/>
<keyword evidence="3" id="KW-0479">Metal-binding</keyword>
<comment type="cofactor">
    <cofactor evidence="1">
        <name>Mg(2+)</name>
        <dbReference type="ChEBI" id="CHEBI:18420"/>
    </cofactor>
</comment>
<dbReference type="SUPFAM" id="SSF56784">
    <property type="entry name" value="HAD-like"/>
    <property type="match status" value="1"/>
</dbReference>
<dbReference type="InterPro" id="IPR023198">
    <property type="entry name" value="PGP-like_dom2"/>
</dbReference>
<sequence>MTKYKGIIFDFNGVLLWDIPLHEKGWDRFARRHRGAGLSEHDWDHLNAKSTWDTIEYLLGKKLTREELDHYEAEKELGYQEELGADPVLSAGAVSLLDNLKSRNIPMAVATSSSKINIDFFLRTFGLEKWFPLDRIVYFDGTFPAKPHPEMYLRAAKTIGLNAGDCVVVEDAIQGIISAKAAGAGMIIGLESTKDSKALLAAGADQSIKTLEEIKPEELFV</sequence>
<dbReference type="GO" id="GO:0003824">
    <property type="term" value="F:catalytic activity"/>
    <property type="evidence" value="ECO:0007669"/>
    <property type="project" value="UniProtKB-ARBA"/>
</dbReference>
<dbReference type="SFLD" id="SFLDS00003">
    <property type="entry name" value="Haloacid_Dehalogenase"/>
    <property type="match status" value="1"/>
</dbReference>
<organism evidence="6 7">
    <name type="scientific">Candidatus Doudnabacteria bacterium RIFCSPHIGHO2_01_FULL_46_14</name>
    <dbReference type="NCBI Taxonomy" id="1817824"/>
    <lineage>
        <taxon>Bacteria</taxon>
        <taxon>Candidatus Doudnaibacteriota</taxon>
    </lineage>
</organism>
<evidence type="ECO:0000313" key="7">
    <source>
        <dbReference type="Proteomes" id="UP000176864"/>
    </source>
</evidence>
<dbReference type="InterPro" id="IPR006439">
    <property type="entry name" value="HAD-SF_hydro_IA"/>
</dbReference>
<keyword evidence="4" id="KW-0460">Magnesium</keyword>
<dbReference type="NCBIfam" id="TIGR01509">
    <property type="entry name" value="HAD-SF-IA-v3"/>
    <property type="match status" value="1"/>
</dbReference>
<dbReference type="AlphaFoldDB" id="A0A1F5NK83"/>
<protein>
    <recommendedName>
        <fullName evidence="8">Haloacid dehalogenase</fullName>
    </recommendedName>
</protein>
<dbReference type="Gene3D" id="3.40.50.1000">
    <property type="entry name" value="HAD superfamily/HAD-like"/>
    <property type="match status" value="1"/>
</dbReference>
<dbReference type="EMBL" id="MFEK01000014">
    <property type="protein sequence ID" value="OGE78116.1"/>
    <property type="molecule type" value="Genomic_DNA"/>
</dbReference>
<dbReference type="Proteomes" id="UP000176864">
    <property type="component" value="Unassembled WGS sequence"/>
</dbReference>
<reference evidence="6 7" key="1">
    <citation type="journal article" date="2016" name="Nat. Commun.">
        <title>Thousands of microbial genomes shed light on interconnected biogeochemical processes in an aquifer system.</title>
        <authorList>
            <person name="Anantharaman K."/>
            <person name="Brown C.T."/>
            <person name="Hug L.A."/>
            <person name="Sharon I."/>
            <person name="Castelle C.J."/>
            <person name="Probst A.J."/>
            <person name="Thomas B.C."/>
            <person name="Singh A."/>
            <person name="Wilkins M.J."/>
            <person name="Karaoz U."/>
            <person name="Brodie E.L."/>
            <person name="Williams K.H."/>
            <person name="Hubbard S.S."/>
            <person name="Banfield J.F."/>
        </authorList>
    </citation>
    <scope>NUCLEOTIDE SEQUENCE [LARGE SCALE GENOMIC DNA]</scope>
</reference>
<proteinExistence type="inferred from homology"/>
<dbReference type="Pfam" id="PF00702">
    <property type="entry name" value="Hydrolase"/>
    <property type="match status" value="1"/>
</dbReference>
<dbReference type="PRINTS" id="PR00413">
    <property type="entry name" value="HADHALOGNASE"/>
</dbReference>
<comment type="similarity">
    <text evidence="2">Belongs to the HAD-like hydrolase superfamily. CbbY/CbbZ/Gph/YieH family.</text>
</comment>
<dbReference type="SFLD" id="SFLDG01129">
    <property type="entry name" value="C1.5:_HAD__Beta-PGM__Phosphata"/>
    <property type="match status" value="1"/>
</dbReference>
<evidence type="ECO:0000256" key="5">
    <source>
        <dbReference type="ARBA" id="ARBA00023277"/>
    </source>
</evidence>
<gene>
    <name evidence="6" type="ORF">A2751_03060</name>
</gene>
<evidence type="ECO:0000256" key="4">
    <source>
        <dbReference type="ARBA" id="ARBA00022842"/>
    </source>
</evidence>
<accession>A0A1F5NK83</accession>
<name>A0A1F5NK83_9BACT</name>
<dbReference type="InterPro" id="IPR051600">
    <property type="entry name" value="Beta-PGM-like"/>
</dbReference>
<dbReference type="PANTHER" id="PTHR46193">
    <property type="entry name" value="6-PHOSPHOGLUCONATE PHOSPHATASE"/>
    <property type="match status" value="1"/>
</dbReference>
<dbReference type="NCBIfam" id="TIGR01549">
    <property type="entry name" value="HAD-SF-IA-v1"/>
    <property type="match status" value="1"/>
</dbReference>
<comment type="caution">
    <text evidence="6">The sequence shown here is derived from an EMBL/GenBank/DDBJ whole genome shotgun (WGS) entry which is preliminary data.</text>
</comment>
<evidence type="ECO:0000313" key="6">
    <source>
        <dbReference type="EMBL" id="OGE78116.1"/>
    </source>
</evidence>
<keyword evidence="5" id="KW-0119">Carbohydrate metabolism</keyword>
<evidence type="ECO:0000256" key="1">
    <source>
        <dbReference type="ARBA" id="ARBA00001946"/>
    </source>
</evidence>
<dbReference type="Gene3D" id="1.10.150.240">
    <property type="entry name" value="Putative phosphatase, domain 2"/>
    <property type="match status" value="1"/>
</dbReference>
<evidence type="ECO:0000256" key="3">
    <source>
        <dbReference type="ARBA" id="ARBA00022723"/>
    </source>
</evidence>
<dbReference type="GO" id="GO:0046872">
    <property type="term" value="F:metal ion binding"/>
    <property type="evidence" value="ECO:0007669"/>
    <property type="project" value="UniProtKB-KW"/>
</dbReference>
<dbReference type="InterPro" id="IPR023214">
    <property type="entry name" value="HAD_sf"/>
</dbReference>
<evidence type="ECO:0000256" key="2">
    <source>
        <dbReference type="ARBA" id="ARBA00006171"/>
    </source>
</evidence>
<dbReference type="InterPro" id="IPR036412">
    <property type="entry name" value="HAD-like_sf"/>
</dbReference>
<dbReference type="PANTHER" id="PTHR46193:SF18">
    <property type="entry name" value="HEXITOL PHOSPHATASE B"/>
    <property type="match status" value="1"/>
</dbReference>
<evidence type="ECO:0008006" key="8">
    <source>
        <dbReference type="Google" id="ProtNLM"/>
    </source>
</evidence>